<protein>
    <submittedName>
        <fullName evidence="7">D-3-phosphoglycerate dehydrogenase</fullName>
        <ecNumber evidence="7">1.1.1.95</ecNumber>
    </submittedName>
</protein>
<name>A0A517Z490_9PLAN</name>
<evidence type="ECO:0000313" key="8">
    <source>
        <dbReference type="Proteomes" id="UP000320496"/>
    </source>
</evidence>
<dbReference type="GO" id="GO:0051287">
    <property type="term" value="F:NAD binding"/>
    <property type="evidence" value="ECO:0007669"/>
    <property type="project" value="InterPro"/>
</dbReference>
<keyword evidence="2 4" id="KW-0560">Oxidoreductase</keyword>
<feature type="domain" description="D-isomer specific 2-hydroxyacid dehydrogenase catalytic" evidence="5">
    <location>
        <begin position="8"/>
        <end position="316"/>
    </location>
</feature>
<dbReference type="EC" id="1.1.1.95" evidence="7"/>
<dbReference type="PANTHER" id="PTHR43761:SF1">
    <property type="entry name" value="D-ISOMER SPECIFIC 2-HYDROXYACID DEHYDROGENASE CATALYTIC DOMAIN-CONTAINING PROTEIN-RELATED"/>
    <property type="match status" value="1"/>
</dbReference>
<dbReference type="InterPro" id="IPR006139">
    <property type="entry name" value="D-isomer_2_OHA_DH_cat_dom"/>
</dbReference>
<proteinExistence type="inferred from homology"/>
<evidence type="ECO:0000256" key="4">
    <source>
        <dbReference type="RuleBase" id="RU003719"/>
    </source>
</evidence>
<evidence type="ECO:0000256" key="1">
    <source>
        <dbReference type="ARBA" id="ARBA00005854"/>
    </source>
</evidence>
<accession>A0A517Z490</accession>
<evidence type="ECO:0000256" key="2">
    <source>
        <dbReference type="ARBA" id="ARBA00023002"/>
    </source>
</evidence>
<dbReference type="KEGG" id="mri:Mal4_16100"/>
<organism evidence="7 8">
    <name type="scientific">Maioricimonas rarisocia</name>
    <dbReference type="NCBI Taxonomy" id="2528026"/>
    <lineage>
        <taxon>Bacteria</taxon>
        <taxon>Pseudomonadati</taxon>
        <taxon>Planctomycetota</taxon>
        <taxon>Planctomycetia</taxon>
        <taxon>Planctomycetales</taxon>
        <taxon>Planctomycetaceae</taxon>
        <taxon>Maioricimonas</taxon>
    </lineage>
</organism>
<keyword evidence="8" id="KW-1185">Reference proteome</keyword>
<dbReference type="RefSeq" id="WP_145368081.1">
    <property type="nucleotide sequence ID" value="NZ_CP036275.1"/>
</dbReference>
<dbReference type="InterPro" id="IPR050418">
    <property type="entry name" value="D-iso_2-hydroxyacid_DH_PdxB"/>
</dbReference>
<dbReference type="InterPro" id="IPR043322">
    <property type="entry name" value="CtBP"/>
</dbReference>
<evidence type="ECO:0000256" key="3">
    <source>
        <dbReference type="ARBA" id="ARBA00023027"/>
    </source>
</evidence>
<dbReference type="Pfam" id="PF00389">
    <property type="entry name" value="2-Hacid_dh"/>
    <property type="match status" value="1"/>
</dbReference>
<reference evidence="7 8" key="1">
    <citation type="submission" date="2019-02" db="EMBL/GenBank/DDBJ databases">
        <title>Deep-cultivation of Planctomycetes and their phenomic and genomic characterization uncovers novel biology.</title>
        <authorList>
            <person name="Wiegand S."/>
            <person name="Jogler M."/>
            <person name="Boedeker C."/>
            <person name="Pinto D."/>
            <person name="Vollmers J."/>
            <person name="Rivas-Marin E."/>
            <person name="Kohn T."/>
            <person name="Peeters S.H."/>
            <person name="Heuer A."/>
            <person name="Rast P."/>
            <person name="Oberbeckmann S."/>
            <person name="Bunk B."/>
            <person name="Jeske O."/>
            <person name="Meyerdierks A."/>
            <person name="Storesund J.E."/>
            <person name="Kallscheuer N."/>
            <person name="Luecker S."/>
            <person name="Lage O.M."/>
            <person name="Pohl T."/>
            <person name="Merkel B.J."/>
            <person name="Hornburger P."/>
            <person name="Mueller R.-W."/>
            <person name="Bruemmer F."/>
            <person name="Labrenz M."/>
            <person name="Spormann A.M."/>
            <person name="Op den Camp H."/>
            <person name="Overmann J."/>
            <person name="Amann R."/>
            <person name="Jetten M.S.M."/>
            <person name="Mascher T."/>
            <person name="Medema M.H."/>
            <person name="Devos D.P."/>
            <person name="Kaster A.-K."/>
            <person name="Ovreas L."/>
            <person name="Rohde M."/>
            <person name="Galperin M.Y."/>
            <person name="Jogler C."/>
        </authorList>
    </citation>
    <scope>NUCLEOTIDE SEQUENCE [LARGE SCALE GENOMIC DNA]</scope>
    <source>
        <strain evidence="7 8">Mal4</strain>
    </source>
</reference>
<dbReference type="AlphaFoldDB" id="A0A517Z490"/>
<dbReference type="Pfam" id="PF02826">
    <property type="entry name" value="2-Hacid_dh_C"/>
    <property type="match status" value="1"/>
</dbReference>
<dbReference type="InterPro" id="IPR029753">
    <property type="entry name" value="D-isomer_DH_CS"/>
</dbReference>
<dbReference type="Proteomes" id="UP000320496">
    <property type="component" value="Chromosome"/>
</dbReference>
<dbReference type="EMBL" id="CP036275">
    <property type="protein sequence ID" value="QDU37300.1"/>
    <property type="molecule type" value="Genomic_DNA"/>
</dbReference>
<dbReference type="PROSITE" id="PS00671">
    <property type="entry name" value="D_2_HYDROXYACID_DH_3"/>
    <property type="match status" value="1"/>
</dbReference>
<dbReference type="SUPFAM" id="SSF52283">
    <property type="entry name" value="Formate/glycerate dehydrogenase catalytic domain-like"/>
    <property type="match status" value="1"/>
</dbReference>
<dbReference type="OrthoDB" id="277029at2"/>
<dbReference type="Gene3D" id="3.40.50.720">
    <property type="entry name" value="NAD(P)-binding Rossmann-like Domain"/>
    <property type="match status" value="2"/>
</dbReference>
<dbReference type="SUPFAM" id="SSF51735">
    <property type="entry name" value="NAD(P)-binding Rossmann-fold domains"/>
    <property type="match status" value="1"/>
</dbReference>
<dbReference type="InterPro" id="IPR006140">
    <property type="entry name" value="D-isomer_DH_NAD-bd"/>
</dbReference>
<evidence type="ECO:0000313" key="7">
    <source>
        <dbReference type="EMBL" id="QDU37300.1"/>
    </source>
</evidence>
<sequence>MSPEYRVLITDRPWSESDIEREILADVGVEVVEAPDSDEATLIEAVRDCDAIATCWAKVTAGVIQAAERCRHVARMGIGLDNIAVDEATRRGIPVTNVPDYCVSEVSDHALALILACARNIGFFHGRTKQGEYDLAAAGSMRRLSECTLGLVGLGHTARALVPKARALGMTVIATTPSGNDYGTGCRMVSFEEVLEKGDFISVHAPLTEATRHLFDAAAFERMKPSAYLINTARGGLIDESAMWDSLKAGQIAGAGLDVFDPEPPDLDRPLFRDERVIVTPHAAFVSRESVVELRQRVAKQIAAVLSGERPASVVNPEVYDDHAAKDGGD</sequence>
<evidence type="ECO:0000259" key="5">
    <source>
        <dbReference type="Pfam" id="PF00389"/>
    </source>
</evidence>
<feature type="domain" description="D-isomer specific 2-hydroxyacid dehydrogenase NAD-binding" evidence="6">
    <location>
        <begin position="111"/>
        <end position="284"/>
    </location>
</feature>
<dbReference type="GO" id="GO:0003714">
    <property type="term" value="F:transcription corepressor activity"/>
    <property type="evidence" value="ECO:0007669"/>
    <property type="project" value="InterPro"/>
</dbReference>
<dbReference type="InterPro" id="IPR036291">
    <property type="entry name" value="NAD(P)-bd_dom_sf"/>
</dbReference>
<comment type="similarity">
    <text evidence="1 4">Belongs to the D-isomer specific 2-hydroxyacid dehydrogenase family.</text>
</comment>
<evidence type="ECO:0000259" key="6">
    <source>
        <dbReference type="Pfam" id="PF02826"/>
    </source>
</evidence>
<dbReference type="CDD" id="cd05299">
    <property type="entry name" value="CtBP_dh"/>
    <property type="match status" value="1"/>
</dbReference>
<keyword evidence="3" id="KW-0520">NAD</keyword>
<gene>
    <name evidence="7" type="primary">serA_1</name>
    <name evidence="7" type="ORF">Mal4_16100</name>
</gene>
<dbReference type="GO" id="GO:0004617">
    <property type="term" value="F:phosphoglycerate dehydrogenase activity"/>
    <property type="evidence" value="ECO:0007669"/>
    <property type="project" value="UniProtKB-EC"/>
</dbReference>
<dbReference type="PANTHER" id="PTHR43761">
    <property type="entry name" value="D-ISOMER SPECIFIC 2-HYDROXYACID DEHYDROGENASE FAMILY PROTEIN (AFU_ORTHOLOGUE AFUA_1G13630)"/>
    <property type="match status" value="1"/>
</dbReference>